<sequence>KNPKTSHDYMREWFDYHCHPFLQSILKQDKPPSSCFDCGRAHGSLWRCLDCDSSPHLCRTCCKISHRRHPFHRIEVYQNNVWCGAFLWHVGAIVCLGHGGAPCPGYRRTRDELEDMCIRFNGILSEPPNLENDFSSGHSPRECDLGRGRVVTFVHTNGFHHLPVFPCSCEGAPLEPLQHIESGFYPATFNLVSTVFTFRVLQHFHLHRVDAHMASEAYCSILSRLTNSTFPHLSPDRKRELSRVWQQFNYLEALRQFGFGFYAGGVPPLPGQGDLALWCAVCPQPGINLPHDWASQEDAWRFWRYLVADGNFVLNHLLRYSREQGFSLMNGSAFMAEAVRYAKHLGNAQDLKEVPTCNTHRAIANRNKAKKGYDCTGIMASACARHGCFAPGSVCDMQLGENRQCHGDYSLCQAVKTTHADKTPGVLFAYDVNCQFCVNFRSRVQKGQYLDYPSNLALVFLIGLFHVHGHKEECLPRFAPTFCPGTGVASGEILESLWSTLNGIAGVIRTMTLANRSDLLDACMADSNLKKLQGMVKFLIRQHSRARTEEGLADTAFRMLNEEVHESDRATWSAMMLAANAARSDDAKSMDVYCVEQNSVEPRKVAEERLGMEEKNTRTPTGTTAWLALGIELQEAQWPPTVGLGPTTQRTTSLLKLKHSWPELNRGMRRVTSCFPCLDLIFLRLGAVSDMECVCQGQVCQCKRDILNPEEEDVYTLLPLPSSIDSPPQEWEHLKAIEEKLREAQATEILEALRTEIGFKSCLYRENRQFTEEKRERTRMYDAINRVDRTIRYHTRRYIQCRWAMGRLGMLSRYPQFEVLTRDHVRPVTAVFQPNARGQRDLSLSWIWTYRTKGTKGTTAYLKELYRVSWIRAISRRDRWREELKLVTSEMSWFVRYCLYQRDECAKWEPKSDSPGAEAFARGRRAMWR</sequence>
<feature type="domain" description="CxC2-like cysteine cluster KDZ transposase-associated" evidence="1">
    <location>
        <begin position="137"/>
        <end position="229"/>
    </location>
</feature>
<dbReference type="InterPro" id="IPR040521">
    <property type="entry name" value="KDZ"/>
</dbReference>
<dbReference type="Pfam" id="PF18758">
    <property type="entry name" value="KDZ"/>
    <property type="match status" value="1"/>
</dbReference>
<keyword evidence="3" id="KW-1185">Reference proteome</keyword>
<dbReference type="Pfam" id="PF18803">
    <property type="entry name" value="CxC2"/>
    <property type="match status" value="1"/>
</dbReference>
<dbReference type="PANTHER" id="PTHR33096:SF1">
    <property type="entry name" value="CXC1-LIKE CYSTEINE CLUSTER ASSOCIATED WITH KDZ TRANSPOSASES DOMAIN-CONTAINING PROTEIN"/>
    <property type="match status" value="1"/>
</dbReference>
<gene>
    <name evidence="2" type="ORF">FA13DRAFT_1602554</name>
</gene>
<evidence type="ECO:0000259" key="1">
    <source>
        <dbReference type="Pfam" id="PF18803"/>
    </source>
</evidence>
<dbReference type="Proteomes" id="UP000298030">
    <property type="component" value="Unassembled WGS sequence"/>
</dbReference>
<dbReference type="EMBL" id="QPFP01000038">
    <property type="protein sequence ID" value="TEB27654.1"/>
    <property type="molecule type" value="Genomic_DNA"/>
</dbReference>
<proteinExistence type="predicted"/>
<evidence type="ECO:0000313" key="2">
    <source>
        <dbReference type="EMBL" id="TEB27654.1"/>
    </source>
</evidence>
<dbReference type="OrthoDB" id="3143151at2759"/>
<organism evidence="2 3">
    <name type="scientific">Coprinellus micaceus</name>
    <name type="common">Glistening ink-cap mushroom</name>
    <name type="synonym">Coprinus micaceus</name>
    <dbReference type="NCBI Taxonomy" id="71717"/>
    <lineage>
        <taxon>Eukaryota</taxon>
        <taxon>Fungi</taxon>
        <taxon>Dikarya</taxon>
        <taxon>Basidiomycota</taxon>
        <taxon>Agaricomycotina</taxon>
        <taxon>Agaricomycetes</taxon>
        <taxon>Agaricomycetidae</taxon>
        <taxon>Agaricales</taxon>
        <taxon>Agaricineae</taxon>
        <taxon>Psathyrellaceae</taxon>
        <taxon>Coprinellus</taxon>
    </lineage>
</organism>
<reference evidence="2 3" key="1">
    <citation type="journal article" date="2019" name="Nat. Ecol. Evol.">
        <title>Megaphylogeny resolves global patterns of mushroom evolution.</title>
        <authorList>
            <person name="Varga T."/>
            <person name="Krizsan K."/>
            <person name="Foldi C."/>
            <person name="Dima B."/>
            <person name="Sanchez-Garcia M."/>
            <person name="Sanchez-Ramirez S."/>
            <person name="Szollosi G.J."/>
            <person name="Szarkandi J.G."/>
            <person name="Papp V."/>
            <person name="Albert L."/>
            <person name="Andreopoulos W."/>
            <person name="Angelini C."/>
            <person name="Antonin V."/>
            <person name="Barry K.W."/>
            <person name="Bougher N.L."/>
            <person name="Buchanan P."/>
            <person name="Buyck B."/>
            <person name="Bense V."/>
            <person name="Catcheside P."/>
            <person name="Chovatia M."/>
            <person name="Cooper J."/>
            <person name="Damon W."/>
            <person name="Desjardin D."/>
            <person name="Finy P."/>
            <person name="Geml J."/>
            <person name="Haridas S."/>
            <person name="Hughes K."/>
            <person name="Justo A."/>
            <person name="Karasinski D."/>
            <person name="Kautmanova I."/>
            <person name="Kiss B."/>
            <person name="Kocsube S."/>
            <person name="Kotiranta H."/>
            <person name="LaButti K.M."/>
            <person name="Lechner B.E."/>
            <person name="Liimatainen K."/>
            <person name="Lipzen A."/>
            <person name="Lukacs Z."/>
            <person name="Mihaltcheva S."/>
            <person name="Morgado L.N."/>
            <person name="Niskanen T."/>
            <person name="Noordeloos M.E."/>
            <person name="Ohm R.A."/>
            <person name="Ortiz-Santana B."/>
            <person name="Ovrebo C."/>
            <person name="Racz N."/>
            <person name="Riley R."/>
            <person name="Savchenko A."/>
            <person name="Shiryaev A."/>
            <person name="Soop K."/>
            <person name="Spirin V."/>
            <person name="Szebenyi C."/>
            <person name="Tomsovsky M."/>
            <person name="Tulloss R.E."/>
            <person name="Uehling J."/>
            <person name="Grigoriev I.V."/>
            <person name="Vagvolgyi C."/>
            <person name="Papp T."/>
            <person name="Martin F.M."/>
            <person name="Miettinen O."/>
            <person name="Hibbett D.S."/>
            <person name="Nagy L.G."/>
        </authorList>
    </citation>
    <scope>NUCLEOTIDE SEQUENCE [LARGE SCALE GENOMIC DNA]</scope>
    <source>
        <strain evidence="2 3">FP101781</strain>
    </source>
</reference>
<dbReference type="PANTHER" id="PTHR33096">
    <property type="entry name" value="CXC2 DOMAIN-CONTAINING PROTEIN"/>
    <property type="match status" value="1"/>
</dbReference>
<comment type="caution">
    <text evidence="2">The sequence shown here is derived from an EMBL/GenBank/DDBJ whole genome shotgun (WGS) entry which is preliminary data.</text>
</comment>
<feature type="non-terminal residue" evidence="2">
    <location>
        <position position="929"/>
    </location>
</feature>
<dbReference type="CDD" id="cd19757">
    <property type="entry name" value="Bbox1"/>
    <property type="match status" value="1"/>
</dbReference>
<name>A0A4Y7T124_COPMI</name>
<protein>
    <recommendedName>
        <fullName evidence="1">CxC2-like cysteine cluster KDZ transposase-associated domain-containing protein</fullName>
    </recommendedName>
</protein>
<evidence type="ECO:0000313" key="3">
    <source>
        <dbReference type="Proteomes" id="UP000298030"/>
    </source>
</evidence>
<dbReference type="AlphaFoldDB" id="A0A4Y7T124"/>
<feature type="non-terminal residue" evidence="2">
    <location>
        <position position="1"/>
    </location>
</feature>
<dbReference type="InterPro" id="IPR041457">
    <property type="entry name" value="CxC2_KDZ-assoc"/>
</dbReference>
<accession>A0A4Y7T124</accession>